<dbReference type="GO" id="GO:0005886">
    <property type="term" value="C:plasma membrane"/>
    <property type="evidence" value="ECO:0007669"/>
    <property type="project" value="UniProtKB-SubCell"/>
</dbReference>
<keyword evidence="5 15" id="KW-0138">CF(0)</keyword>
<evidence type="ECO:0000256" key="14">
    <source>
        <dbReference type="ARBA" id="ARBA00025830"/>
    </source>
</evidence>
<dbReference type="PANTHER" id="PTHR33445">
    <property type="entry name" value="ATP SYNTHASE SUBUNIT B', CHLOROPLASTIC"/>
    <property type="match status" value="1"/>
</dbReference>
<dbReference type="GO" id="GO:0045259">
    <property type="term" value="C:proton-transporting ATP synthase complex"/>
    <property type="evidence" value="ECO:0007669"/>
    <property type="project" value="UniProtKB-KW"/>
</dbReference>
<evidence type="ECO:0000256" key="6">
    <source>
        <dbReference type="ARBA" id="ARBA00022692"/>
    </source>
</evidence>
<dbReference type="InterPro" id="IPR050059">
    <property type="entry name" value="ATP_synthase_B_chain"/>
</dbReference>
<keyword evidence="11 15" id="KW-0066">ATP synthesis</keyword>
<dbReference type="GO" id="GO:0046961">
    <property type="term" value="F:proton-transporting ATPase activity, rotational mechanism"/>
    <property type="evidence" value="ECO:0007669"/>
    <property type="project" value="TreeGrafter"/>
</dbReference>
<sequence length="181" mass="18828">MAETAHTTAEVQHGGGHSGVFPPFDSTTFASQILWLAITFGLFYVLMAKVVLPRIGGILEVRHDRIAGDLEEANRLKAESEAAGAAYEKALAEARRNAQGIAAETRAKLAAEVDAKRHAAEAGLSGKITEAEARIAEIKTKALGEVDGIAVDTTEALIAALIGEQVGRDDAVAAVAAVTGK</sequence>
<protein>
    <recommendedName>
        <fullName evidence="15">ATP synthase subunit b</fullName>
    </recommendedName>
    <alternativeName>
        <fullName evidence="15">ATP synthase F(0) sector subunit b</fullName>
    </alternativeName>
    <alternativeName>
        <fullName evidence="15">ATPase subunit I</fullName>
    </alternativeName>
    <alternativeName>
        <fullName evidence="15">F-type ATPase subunit b</fullName>
        <shortName evidence="15">F-ATPase subunit b</shortName>
    </alternativeName>
</protein>
<proteinExistence type="inferred from homology"/>
<dbReference type="CDD" id="cd06503">
    <property type="entry name" value="ATP-synt_Fo_b"/>
    <property type="match status" value="1"/>
</dbReference>
<dbReference type="NCBIfam" id="NF006612">
    <property type="entry name" value="PRK09174.1"/>
    <property type="match status" value="1"/>
</dbReference>
<dbReference type="Proteomes" id="UP000292781">
    <property type="component" value="Unassembled WGS sequence"/>
</dbReference>
<evidence type="ECO:0000256" key="9">
    <source>
        <dbReference type="ARBA" id="ARBA00023065"/>
    </source>
</evidence>
<evidence type="ECO:0000256" key="7">
    <source>
        <dbReference type="ARBA" id="ARBA00022781"/>
    </source>
</evidence>
<evidence type="ECO:0000256" key="1">
    <source>
        <dbReference type="ARBA" id="ARBA00004377"/>
    </source>
</evidence>
<keyword evidence="18" id="KW-1185">Reference proteome</keyword>
<comment type="caution">
    <text evidence="17">The sequence shown here is derived from an EMBL/GenBank/DDBJ whole genome shotgun (WGS) entry which is preliminary data.</text>
</comment>
<reference evidence="17 18" key="1">
    <citation type="submission" date="2019-02" db="EMBL/GenBank/DDBJ databases">
        <title>Siculibacillus lacustris gen. nov., sp. nov., a new rosette-forming bacterium isolated from a freshwater crater lake (Lake St. Ana, Romania).</title>
        <authorList>
            <person name="Felfoldi T."/>
            <person name="Marton Z."/>
            <person name="Szabo A."/>
            <person name="Mentes A."/>
            <person name="Boka K."/>
            <person name="Marialigeti K."/>
            <person name="Mathe I."/>
            <person name="Koncz M."/>
            <person name="Schumann P."/>
            <person name="Toth E."/>
        </authorList>
    </citation>
    <scope>NUCLEOTIDE SEQUENCE [LARGE SCALE GENOMIC DNA]</scope>
    <source>
        <strain evidence="17 18">SA-279</strain>
    </source>
</reference>
<evidence type="ECO:0000256" key="11">
    <source>
        <dbReference type="ARBA" id="ARBA00023310"/>
    </source>
</evidence>
<evidence type="ECO:0000256" key="4">
    <source>
        <dbReference type="ARBA" id="ARBA00022475"/>
    </source>
</evidence>
<accession>A0A4Q9VCR3</accession>
<comment type="function">
    <text evidence="13">Component of the F(0) channel, it forms part of the peripheral stalk, linking F(1) to F(0). The b'-subunit is a diverged and duplicated form of b found in plants and photosynthetic bacteria.</text>
</comment>
<dbReference type="Pfam" id="PF00430">
    <property type="entry name" value="ATP-synt_B"/>
    <property type="match status" value="1"/>
</dbReference>
<keyword evidence="8 15" id="KW-1133">Transmembrane helix</keyword>
<evidence type="ECO:0000313" key="18">
    <source>
        <dbReference type="Proteomes" id="UP000292781"/>
    </source>
</evidence>
<evidence type="ECO:0000256" key="12">
    <source>
        <dbReference type="ARBA" id="ARBA00025198"/>
    </source>
</evidence>
<keyword evidence="3 15" id="KW-0813">Transport</keyword>
<evidence type="ECO:0000256" key="10">
    <source>
        <dbReference type="ARBA" id="ARBA00023136"/>
    </source>
</evidence>
<dbReference type="GO" id="GO:0046933">
    <property type="term" value="F:proton-transporting ATP synthase activity, rotational mechanism"/>
    <property type="evidence" value="ECO:0007669"/>
    <property type="project" value="UniProtKB-UniRule"/>
</dbReference>
<comment type="subcellular location">
    <subcellularLocation>
        <location evidence="1">Cell inner membrane</location>
        <topology evidence="1">Single-pass membrane protein</topology>
    </subcellularLocation>
    <subcellularLocation>
        <location evidence="15">Cell membrane</location>
        <topology evidence="15">Single-pass membrane protein</topology>
    </subcellularLocation>
</comment>
<comment type="similarity">
    <text evidence="2 15 16">Belongs to the ATPase B chain family.</text>
</comment>
<dbReference type="PANTHER" id="PTHR33445:SF1">
    <property type="entry name" value="ATP SYNTHASE SUBUNIT B"/>
    <property type="match status" value="1"/>
</dbReference>
<evidence type="ECO:0000256" key="16">
    <source>
        <dbReference type="RuleBase" id="RU003848"/>
    </source>
</evidence>
<dbReference type="InterPro" id="IPR002146">
    <property type="entry name" value="ATP_synth_b/b'su_bac/chlpt"/>
</dbReference>
<dbReference type="HAMAP" id="MF_01398">
    <property type="entry name" value="ATP_synth_b_bprime"/>
    <property type="match status" value="1"/>
</dbReference>
<keyword evidence="9 15" id="KW-0406">Ion transport</keyword>
<evidence type="ECO:0000256" key="8">
    <source>
        <dbReference type="ARBA" id="ARBA00022989"/>
    </source>
</evidence>
<keyword evidence="7 15" id="KW-0375">Hydrogen ion transport</keyword>
<dbReference type="EMBL" id="SJFN01000063">
    <property type="protein sequence ID" value="TBW32318.1"/>
    <property type="molecule type" value="Genomic_DNA"/>
</dbReference>
<name>A0A4Q9VCR3_9HYPH</name>
<keyword evidence="4 15" id="KW-1003">Cell membrane</keyword>
<feature type="transmembrane region" description="Helical" evidence="15">
    <location>
        <begin position="33"/>
        <end position="52"/>
    </location>
</feature>
<evidence type="ECO:0000256" key="3">
    <source>
        <dbReference type="ARBA" id="ARBA00022448"/>
    </source>
</evidence>
<comment type="subunit">
    <text evidence="14 15">F-type ATPases have 2 components, F(1) - the catalytic core - and F(0) - the membrane proton channel. F(1) has five subunits: alpha(3), beta(3), gamma(1), delta(1), epsilon(1). F(0) has three main subunits: a(1), b(2) and c(10-14). The alpha and beta chains form an alternating ring which encloses part of the gamma chain. F(1) is attached to F(0) by a central stalk formed by the gamma and epsilon chains, while a peripheral stalk is formed by the delta and b chains.</text>
</comment>
<keyword evidence="6 15" id="KW-0812">Transmembrane</keyword>
<organism evidence="17 18">
    <name type="scientific">Siculibacillus lacustris</name>
    <dbReference type="NCBI Taxonomy" id="1549641"/>
    <lineage>
        <taxon>Bacteria</taxon>
        <taxon>Pseudomonadati</taxon>
        <taxon>Pseudomonadota</taxon>
        <taxon>Alphaproteobacteria</taxon>
        <taxon>Hyphomicrobiales</taxon>
        <taxon>Ancalomicrobiaceae</taxon>
        <taxon>Siculibacillus</taxon>
    </lineage>
</organism>
<comment type="function">
    <text evidence="12 15">F(1)F(0) ATP synthase produces ATP from ADP in the presence of a proton or sodium gradient. F-type ATPases consist of two structural domains, F(1) containing the extramembraneous catalytic core and F(0) containing the membrane proton channel, linked together by a central stalk and a peripheral stalk. During catalysis, ATP synthesis in the catalytic domain of F(1) is coupled via a rotary mechanism of the central stalk subunits to proton translocation.</text>
</comment>
<evidence type="ECO:0000256" key="5">
    <source>
        <dbReference type="ARBA" id="ARBA00022547"/>
    </source>
</evidence>
<evidence type="ECO:0000256" key="15">
    <source>
        <dbReference type="HAMAP-Rule" id="MF_01398"/>
    </source>
</evidence>
<keyword evidence="10 15" id="KW-0472">Membrane</keyword>
<evidence type="ECO:0000313" key="17">
    <source>
        <dbReference type="EMBL" id="TBW32318.1"/>
    </source>
</evidence>
<evidence type="ECO:0000256" key="13">
    <source>
        <dbReference type="ARBA" id="ARBA00025614"/>
    </source>
</evidence>
<dbReference type="AlphaFoldDB" id="A0A4Q9VCR3"/>
<gene>
    <name evidence="15" type="primary">atpF</name>
    <name evidence="17" type="ORF">EYW49_22255</name>
</gene>
<dbReference type="OrthoDB" id="9805716at2"/>
<evidence type="ECO:0000256" key="2">
    <source>
        <dbReference type="ARBA" id="ARBA00005513"/>
    </source>
</evidence>